<evidence type="ECO:0000259" key="5">
    <source>
        <dbReference type="Pfam" id="PF18878"/>
    </source>
</evidence>
<feature type="region of interest" description="Disordered" evidence="2">
    <location>
        <begin position="296"/>
        <end position="390"/>
    </location>
</feature>
<keyword evidence="7" id="KW-1185">Reference proteome</keyword>
<dbReference type="PANTHER" id="PTHR46766:SF1">
    <property type="entry name" value="GLUTAMINE-RICH PROTEIN 2"/>
    <property type="match status" value="1"/>
</dbReference>
<keyword evidence="3" id="KW-1133">Transmembrane helix</keyword>
<dbReference type="Pfam" id="PF00823">
    <property type="entry name" value="PPE"/>
    <property type="match status" value="1"/>
</dbReference>
<feature type="domain" description="PPE" evidence="4">
    <location>
        <begin position="1"/>
        <end position="162"/>
    </location>
</feature>
<dbReference type="InterPro" id="IPR000030">
    <property type="entry name" value="PPE_dom"/>
</dbReference>
<dbReference type="InterPro" id="IPR038332">
    <property type="entry name" value="PPE_sf"/>
</dbReference>
<dbReference type="Pfam" id="PF18878">
    <property type="entry name" value="PPE-PPW"/>
    <property type="match status" value="1"/>
</dbReference>
<evidence type="ECO:0000313" key="7">
    <source>
        <dbReference type="Proteomes" id="UP000510682"/>
    </source>
</evidence>
<protein>
    <submittedName>
        <fullName evidence="6">PPE family protein</fullName>
    </submittedName>
</protein>
<dbReference type="RefSeq" id="WP_180917374.1">
    <property type="nucleotide sequence ID" value="NZ_CP059165.1"/>
</dbReference>
<dbReference type="AlphaFoldDB" id="A0A7D6E1G2"/>
<organism evidence="6 7">
    <name type="scientific">Mycobacterium vicinigordonae</name>
    <dbReference type="NCBI Taxonomy" id="1719132"/>
    <lineage>
        <taxon>Bacteria</taxon>
        <taxon>Bacillati</taxon>
        <taxon>Actinomycetota</taxon>
        <taxon>Actinomycetes</taxon>
        <taxon>Mycobacteriales</taxon>
        <taxon>Mycobacteriaceae</taxon>
        <taxon>Mycobacterium</taxon>
    </lineage>
</organism>
<dbReference type="Gene3D" id="1.20.1260.20">
    <property type="entry name" value="PPE superfamily"/>
    <property type="match status" value="1"/>
</dbReference>
<sequence length="473" mass="48360">MATPPEVHSALLSAGHGPGSLLAAADQWQELSTQYTRAAAELSGLLADVQGASWEGTTGAEYAAAHGPYLAWLEQSAVDSALRAAAHQTAATAFGSALATMPTLAELAANHVLHGVLVTTNFFGINTIPIAVNEADYARMWVQAADTMAVYQAITETATAATPPTQPAPHILKPAAEAQADPSQVTGSIGQLVRDIANFIADPYQYFLDFFQQFGFSPATTIALAVIALFLYDVLWYPYYASYSLLLLPFFTPALSALSALNLLTQWFHLDPITEPLPVPAAAGAAHHGASNPNTTVVQVFSSSPGSGSSTGNTAPGTSSATSTSGPPAPPELSYAVAGLAPPGAGFGPRAEANASASATDRIGSAAAATTSHTAARVRRRQRAKTGVRGHRDEFLDASVDAGAATGAAEPTAEPTASSRGAGGLGFAGTVAAPDTLAAGLVRTSSAATDVTVPLLPASWRPEETSVADRRTG</sequence>
<feature type="compositionally biased region" description="Low complexity" evidence="2">
    <location>
        <begin position="302"/>
        <end position="326"/>
    </location>
</feature>
<evidence type="ECO:0000313" key="6">
    <source>
        <dbReference type="EMBL" id="QLL08789.1"/>
    </source>
</evidence>
<gene>
    <name evidence="6" type="ORF">H0P51_07740</name>
</gene>
<feature type="compositionally biased region" description="Low complexity" evidence="2">
    <location>
        <begin position="336"/>
        <end position="353"/>
    </location>
</feature>
<evidence type="ECO:0000256" key="1">
    <source>
        <dbReference type="ARBA" id="ARBA00010652"/>
    </source>
</evidence>
<name>A0A7D6E1G2_9MYCO</name>
<feature type="domain" description="PPE-PPW subfamily C-terminal" evidence="5">
    <location>
        <begin position="416"/>
        <end position="460"/>
    </location>
</feature>
<feature type="compositionally biased region" description="Low complexity" evidence="2">
    <location>
        <begin position="366"/>
        <end position="375"/>
    </location>
</feature>
<dbReference type="Proteomes" id="UP000510682">
    <property type="component" value="Chromosome"/>
</dbReference>
<feature type="compositionally biased region" description="Basic residues" evidence="2">
    <location>
        <begin position="376"/>
        <end position="389"/>
    </location>
</feature>
<proteinExistence type="inferred from homology"/>
<evidence type="ECO:0000256" key="2">
    <source>
        <dbReference type="SAM" id="MobiDB-lite"/>
    </source>
</evidence>
<feature type="transmembrane region" description="Helical" evidence="3">
    <location>
        <begin position="243"/>
        <end position="264"/>
    </location>
</feature>
<keyword evidence="3" id="KW-0472">Membrane</keyword>
<accession>A0A7D6E1G2</accession>
<reference evidence="7" key="1">
    <citation type="submission" date="2020-07" db="EMBL/GenBank/DDBJ databases">
        <title>Description of Mycobacterium gordonae subsp. intergordonae subsp.nov. and Mycobacterium gordonae subsp. gordonae subsp. nov.</title>
        <authorList>
            <person name="Yu X."/>
        </authorList>
    </citation>
    <scope>NUCLEOTIDE SEQUENCE [LARGE SCALE GENOMIC DNA]</scope>
    <source>
        <strain evidence="7">24</strain>
    </source>
</reference>
<dbReference type="SUPFAM" id="SSF140459">
    <property type="entry name" value="PE/PPE dimer-like"/>
    <property type="match status" value="1"/>
</dbReference>
<dbReference type="KEGG" id="mgor:H0P51_07740"/>
<evidence type="ECO:0000256" key="3">
    <source>
        <dbReference type="SAM" id="Phobius"/>
    </source>
</evidence>
<dbReference type="EMBL" id="CP059165">
    <property type="protein sequence ID" value="QLL08789.1"/>
    <property type="molecule type" value="Genomic_DNA"/>
</dbReference>
<feature type="transmembrane region" description="Helical" evidence="3">
    <location>
        <begin position="214"/>
        <end position="237"/>
    </location>
</feature>
<comment type="similarity">
    <text evidence="1">Belongs to the mycobacterial PPE family.</text>
</comment>
<reference evidence="6 7" key="2">
    <citation type="submission" date="2020-07" db="EMBL/GenBank/DDBJ databases">
        <authorList>
            <person name="Yu X."/>
        </authorList>
    </citation>
    <scope>NUCLEOTIDE SEQUENCE [LARGE SCALE GENOMIC DNA]</scope>
    <source>
        <strain evidence="7">24</strain>
    </source>
</reference>
<keyword evidence="3" id="KW-0812">Transmembrane</keyword>
<dbReference type="PANTHER" id="PTHR46766">
    <property type="entry name" value="GLUTAMINE-RICH PROTEIN 2"/>
    <property type="match status" value="1"/>
</dbReference>
<evidence type="ECO:0000259" key="4">
    <source>
        <dbReference type="Pfam" id="PF00823"/>
    </source>
</evidence>
<reference evidence="7" key="3">
    <citation type="submission" date="2023-07" db="EMBL/GenBank/DDBJ databases">
        <title>Description of Mycobacterium gordonae subsp. intergordonae subsp.nov. and Mycobacterium gordonae subsp. gordonae subsp. nov.</title>
        <authorList>
            <person name="Huang H."/>
        </authorList>
    </citation>
    <scope>NUCLEOTIDE SEQUENCE [LARGE SCALE GENOMIC DNA]</scope>
    <source>
        <strain evidence="7">24</strain>
    </source>
</reference>
<dbReference type="GO" id="GO:0052572">
    <property type="term" value="P:response to host immune response"/>
    <property type="evidence" value="ECO:0007669"/>
    <property type="project" value="TreeGrafter"/>
</dbReference>
<dbReference type="InterPro" id="IPR043641">
    <property type="entry name" value="PPE-PPW_C"/>
</dbReference>